<dbReference type="InterPro" id="IPR050078">
    <property type="entry name" value="Ribosomal_L11_MeTrfase_PrmA"/>
</dbReference>
<sequence length="303" mass="32638">MPWLSLIVDSDAEHAEALSEALLELGALSVDLLDADADTPDEQAIFGEPGEPPPGVWLHNRVSALFDSNMDVAAILAEASAGIGLQKIPAHRVETLADNDWVRITQSQFAPIPISPRLWIVPTWHQPSDRGAINIVLDPGLAFGTGSHPTTRLCLRWLDSNLRGGESVLDYGCGSGILAIAALKIGAARAVGVDVDSQAVIASRDNAAANRVENARFYLPDDCPDLSGQPQAGFDLVVANILTNPLRMLAPLLANATRRGGQIVLSGILEEQAREVMNIYQQWFDLNPPIFDEGWSCLTGRKR</sequence>
<evidence type="ECO:0000256" key="5">
    <source>
        <dbReference type="ARBA" id="ARBA00022691"/>
    </source>
</evidence>
<comment type="subcellular location">
    <subcellularLocation>
        <location evidence="6">Cytoplasm</location>
    </subcellularLocation>
</comment>
<feature type="binding site" evidence="6">
    <location>
        <position position="151"/>
    </location>
    <ligand>
        <name>S-adenosyl-L-methionine</name>
        <dbReference type="ChEBI" id="CHEBI:59789"/>
    </ligand>
</feature>
<dbReference type="PANTHER" id="PTHR43648">
    <property type="entry name" value="ELECTRON TRANSFER FLAVOPROTEIN BETA SUBUNIT LYSINE METHYLTRANSFERASE"/>
    <property type="match status" value="1"/>
</dbReference>
<dbReference type="InterPro" id="IPR029063">
    <property type="entry name" value="SAM-dependent_MTases_sf"/>
</dbReference>
<keyword evidence="3 6" id="KW-0489">Methyltransferase</keyword>
<dbReference type="GO" id="GO:0005829">
    <property type="term" value="C:cytosol"/>
    <property type="evidence" value="ECO:0007669"/>
    <property type="project" value="TreeGrafter"/>
</dbReference>
<evidence type="ECO:0000313" key="8">
    <source>
        <dbReference type="Proteomes" id="UP000070578"/>
    </source>
</evidence>
<gene>
    <name evidence="6" type="primary">prmA</name>
    <name evidence="7" type="ORF">AWT59_2563</name>
</gene>
<dbReference type="CDD" id="cd02440">
    <property type="entry name" value="AdoMet_MTases"/>
    <property type="match status" value="1"/>
</dbReference>
<dbReference type="NCBIfam" id="TIGR00406">
    <property type="entry name" value="prmA"/>
    <property type="match status" value="1"/>
</dbReference>
<comment type="similarity">
    <text evidence="1 6">Belongs to the methyltransferase superfamily. PrmA family.</text>
</comment>
<reference evidence="7 8" key="2">
    <citation type="submission" date="2016-03" db="EMBL/GenBank/DDBJ databases">
        <title>New uncultured bacterium of the family Gallionellaceae from acid mine drainage: description and reconstruction of genome based on metagenomic analysis of microbial community.</title>
        <authorList>
            <person name="Kadnikov V."/>
            <person name="Ivasenko D."/>
            <person name="Beletsky A."/>
            <person name="Mardanov A."/>
            <person name="Danilova E."/>
            <person name="Pimenov N."/>
            <person name="Karnachuk O."/>
            <person name="Ravin N."/>
        </authorList>
    </citation>
    <scope>NUCLEOTIDE SEQUENCE [LARGE SCALE GENOMIC DNA]</scope>
    <source>
        <strain evidence="7">ShG14-8</strain>
    </source>
</reference>
<keyword evidence="7" id="KW-0687">Ribonucleoprotein</keyword>
<reference evidence="7 8" key="1">
    <citation type="submission" date="2016-02" db="EMBL/GenBank/DDBJ databases">
        <authorList>
            <person name="Wen L."/>
            <person name="He K."/>
            <person name="Yang H."/>
        </authorList>
    </citation>
    <scope>NUCLEOTIDE SEQUENCE [LARGE SCALE GENOMIC DNA]</scope>
    <source>
        <strain evidence="7">ShG14-8</strain>
    </source>
</reference>
<dbReference type="Gene3D" id="3.40.50.150">
    <property type="entry name" value="Vaccinia Virus protein VP39"/>
    <property type="match status" value="1"/>
</dbReference>
<keyword evidence="4 6" id="KW-0808">Transferase</keyword>
<dbReference type="GO" id="GO:0005840">
    <property type="term" value="C:ribosome"/>
    <property type="evidence" value="ECO:0007669"/>
    <property type="project" value="UniProtKB-KW"/>
</dbReference>
<dbReference type="HAMAP" id="MF_00735">
    <property type="entry name" value="Methyltr_PrmA"/>
    <property type="match status" value="1"/>
</dbReference>
<dbReference type="SUPFAM" id="SSF53335">
    <property type="entry name" value="S-adenosyl-L-methionine-dependent methyltransferases"/>
    <property type="match status" value="1"/>
</dbReference>
<keyword evidence="7" id="KW-0689">Ribosomal protein</keyword>
<organism evidence="7 8">
    <name type="scientific">Candidatus Gallionella acididurans</name>
    <dbReference type="NCBI Taxonomy" id="1796491"/>
    <lineage>
        <taxon>Bacteria</taxon>
        <taxon>Pseudomonadati</taxon>
        <taxon>Pseudomonadota</taxon>
        <taxon>Betaproteobacteria</taxon>
        <taxon>Nitrosomonadales</taxon>
        <taxon>Gallionellaceae</taxon>
        <taxon>Gallionella</taxon>
    </lineage>
</organism>
<protein>
    <recommendedName>
        <fullName evidence="6">Ribosomal protein L11 methyltransferase</fullName>
        <shortName evidence="6">L11 Mtase</shortName>
        <ecNumber evidence="6">2.1.1.-</ecNumber>
    </recommendedName>
</protein>
<dbReference type="PATRIC" id="fig|1796491.3.peg.2794"/>
<evidence type="ECO:0000256" key="4">
    <source>
        <dbReference type="ARBA" id="ARBA00022679"/>
    </source>
</evidence>
<name>A0A139BR75_9PROT</name>
<evidence type="ECO:0000256" key="3">
    <source>
        <dbReference type="ARBA" id="ARBA00022603"/>
    </source>
</evidence>
<dbReference type="EC" id="2.1.1.-" evidence="6"/>
<proteinExistence type="inferred from homology"/>
<evidence type="ECO:0000256" key="6">
    <source>
        <dbReference type="HAMAP-Rule" id="MF_00735"/>
    </source>
</evidence>
<dbReference type="InterPro" id="IPR004498">
    <property type="entry name" value="Ribosomal_PrmA_MeTrfase"/>
</dbReference>
<feature type="binding site" evidence="6">
    <location>
        <position position="194"/>
    </location>
    <ligand>
        <name>S-adenosyl-L-methionine</name>
        <dbReference type="ChEBI" id="CHEBI:59789"/>
    </ligand>
</feature>
<dbReference type="PIRSF" id="PIRSF000401">
    <property type="entry name" value="RPL11_MTase"/>
    <property type="match status" value="1"/>
</dbReference>
<evidence type="ECO:0000313" key="7">
    <source>
        <dbReference type="EMBL" id="KXS31303.1"/>
    </source>
</evidence>
<dbReference type="GO" id="GO:0032259">
    <property type="term" value="P:methylation"/>
    <property type="evidence" value="ECO:0007669"/>
    <property type="project" value="UniProtKB-KW"/>
</dbReference>
<dbReference type="PANTHER" id="PTHR43648:SF1">
    <property type="entry name" value="ELECTRON TRANSFER FLAVOPROTEIN BETA SUBUNIT LYSINE METHYLTRANSFERASE"/>
    <property type="match status" value="1"/>
</dbReference>
<dbReference type="EMBL" id="LSLI01000083">
    <property type="protein sequence ID" value="KXS31303.1"/>
    <property type="molecule type" value="Genomic_DNA"/>
</dbReference>
<evidence type="ECO:0000256" key="1">
    <source>
        <dbReference type="ARBA" id="ARBA00009741"/>
    </source>
</evidence>
<feature type="binding site" evidence="6">
    <location>
        <position position="172"/>
    </location>
    <ligand>
        <name>S-adenosyl-L-methionine</name>
        <dbReference type="ChEBI" id="CHEBI:59789"/>
    </ligand>
</feature>
<dbReference type="Proteomes" id="UP000070578">
    <property type="component" value="Unassembled WGS sequence"/>
</dbReference>
<evidence type="ECO:0000256" key="2">
    <source>
        <dbReference type="ARBA" id="ARBA00022490"/>
    </source>
</evidence>
<keyword evidence="5 6" id="KW-0949">S-adenosyl-L-methionine</keyword>
<keyword evidence="2 6" id="KW-0963">Cytoplasm</keyword>
<dbReference type="Pfam" id="PF06325">
    <property type="entry name" value="PrmA"/>
    <property type="match status" value="1"/>
</dbReference>
<comment type="caution">
    <text evidence="7">The sequence shown here is derived from an EMBL/GenBank/DDBJ whole genome shotgun (WGS) entry which is preliminary data.</text>
</comment>
<dbReference type="GO" id="GO:0016279">
    <property type="term" value="F:protein-lysine N-methyltransferase activity"/>
    <property type="evidence" value="ECO:0007669"/>
    <property type="project" value="TreeGrafter"/>
</dbReference>
<comment type="catalytic activity">
    <reaction evidence="6">
        <text>L-lysyl-[protein] + 3 S-adenosyl-L-methionine = N(6),N(6),N(6)-trimethyl-L-lysyl-[protein] + 3 S-adenosyl-L-homocysteine + 3 H(+)</text>
        <dbReference type="Rhea" id="RHEA:54192"/>
        <dbReference type="Rhea" id="RHEA-COMP:9752"/>
        <dbReference type="Rhea" id="RHEA-COMP:13826"/>
        <dbReference type="ChEBI" id="CHEBI:15378"/>
        <dbReference type="ChEBI" id="CHEBI:29969"/>
        <dbReference type="ChEBI" id="CHEBI:57856"/>
        <dbReference type="ChEBI" id="CHEBI:59789"/>
        <dbReference type="ChEBI" id="CHEBI:61961"/>
    </reaction>
</comment>
<accession>A0A139BR75</accession>
<feature type="binding site" evidence="6">
    <location>
        <position position="240"/>
    </location>
    <ligand>
        <name>S-adenosyl-L-methionine</name>
        <dbReference type="ChEBI" id="CHEBI:59789"/>
    </ligand>
</feature>
<comment type="function">
    <text evidence="6">Methylates ribosomal protein L11.</text>
</comment>
<dbReference type="AlphaFoldDB" id="A0A139BR75"/>